<proteinExistence type="predicted"/>
<evidence type="ECO:0000313" key="2">
    <source>
        <dbReference type="EMBL" id="VDN00944.1"/>
    </source>
</evidence>
<dbReference type="WBParaSite" id="TCLT_0000392301-mRNA-1">
    <property type="protein sequence ID" value="TCLT_0000392301-mRNA-1"/>
    <property type="gene ID" value="TCLT_0000392301"/>
</dbReference>
<reference evidence="2 3" key="2">
    <citation type="submission" date="2018-11" db="EMBL/GenBank/DDBJ databases">
        <authorList>
            <consortium name="Pathogen Informatics"/>
        </authorList>
    </citation>
    <scope>NUCLEOTIDE SEQUENCE [LARGE SCALE GENOMIC DNA]</scope>
</reference>
<dbReference type="InterPro" id="IPR036444">
    <property type="entry name" value="PLipase_A2_dom_sf"/>
</dbReference>
<evidence type="ECO:0000313" key="3">
    <source>
        <dbReference type="Proteomes" id="UP000276776"/>
    </source>
</evidence>
<name>A0A0N5CUH8_THECL</name>
<feature type="signal peptide" evidence="1">
    <location>
        <begin position="1"/>
        <end position="20"/>
    </location>
</feature>
<sequence length="92" mass="10404">MLQIGKNLLILLFTLCPSEATQYQCGPSDSPFYRLLSQLFTLPCEQSQINSCCANHDQCYDDCDATRLTCDALFCDCLDKISANIYCRFVLD</sequence>
<dbReference type="Proteomes" id="UP000276776">
    <property type="component" value="Unassembled WGS sequence"/>
</dbReference>
<reference evidence="4" key="1">
    <citation type="submission" date="2017-02" db="UniProtKB">
        <authorList>
            <consortium name="WormBaseParasite"/>
        </authorList>
    </citation>
    <scope>IDENTIFICATION</scope>
</reference>
<organism evidence="4">
    <name type="scientific">Thelazia callipaeda</name>
    <name type="common">Oriental eyeworm</name>
    <name type="synonym">Parasitic nematode</name>
    <dbReference type="NCBI Taxonomy" id="103827"/>
    <lineage>
        <taxon>Eukaryota</taxon>
        <taxon>Metazoa</taxon>
        <taxon>Ecdysozoa</taxon>
        <taxon>Nematoda</taxon>
        <taxon>Chromadorea</taxon>
        <taxon>Rhabditida</taxon>
        <taxon>Spirurina</taxon>
        <taxon>Spiruromorpha</taxon>
        <taxon>Thelazioidea</taxon>
        <taxon>Thelaziidae</taxon>
        <taxon>Thelazia</taxon>
    </lineage>
</organism>
<dbReference type="OrthoDB" id="5821692at2759"/>
<evidence type="ECO:0000256" key="1">
    <source>
        <dbReference type="SAM" id="SignalP"/>
    </source>
</evidence>
<dbReference type="EMBL" id="UYYF01004269">
    <property type="protein sequence ID" value="VDN00944.1"/>
    <property type="molecule type" value="Genomic_DNA"/>
</dbReference>
<dbReference type="GO" id="GO:0004623">
    <property type="term" value="F:phospholipase A2 activity"/>
    <property type="evidence" value="ECO:0007669"/>
    <property type="project" value="InterPro"/>
</dbReference>
<keyword evidence="1" id="KW-0732">Signal</keyword>
<gene>
    <name evidence="2" type="ORF">TCLT_LOCUS3912</name>
</gene>
<evidence type="ECO:0000313" key="4">
    <source>
        <dbReference type="WBParaSite" id="TCLT_0000392301-mRNA-1"/>
    </source>
</evidence>
<dbReference type="PANTHER" id="PTHR34228">
    <property type="entry name" value="PROTEIN CBG09474-RELATED"/>
    <property type="match status" value="1"/>
</dbReference>
<keyword evidence="3" id="KW-1185">Reference proteome</keyword>
<dbReference type="GO" id="GO:0006644">
    <property type="term" value="P:phospholipid metabolic process"/>
    <property type="evidence" value="ECO:0007669"/>
    <property type="project" value="InterPro"/>
</dbReference>
<dbReference type="GO" id="GO:0050482">
    <property type="term" value="P:arachidonate secretion"/>
    <property type="evidence" value="ECO:0007669"/>
    <property type="project" value="InterPro"/>
</dbReference>
<accession>A0A0N5CUH8</accession>
<dbReference type="AlphaFoldDB" id="A0A0N5CUH8"/>
<dbReference type="InterPro" id="IPR053322">
    <property type="entry name" value="PLA2-like"/>
</dbReference>
<dbReference type="SUPFAM" id="SSF48619">
    <property type="entry name" value="Phospholipase A2, PLA2"/>
    <property type="match status" value="1"/>
</dbReference>
<protein>
    <submittedName>
        <fullName evidence="4">Phospholipase A(2)</fullName>
    </submittedName>
</protein>
<feature type="chain" id="PRO_5043126361" evidence="1">
    <location>
        <begin position="21"/>
        <end position="92"/>
    </location>
</feature>